<evidence type="ECO:0000259" key="4">
    <source>
        <dbReference type="SMART" id="SM00495"/>
    </source>
</evidence>
<reference evidence="5" key="1">
    <citation type="journal article" date="2020" name="New Phytol.">
        <title>Comparative genomics reveals dynamic genome evolution in host specialist ectomycorrhizal fungi.</title>
        <authorList>
            <person name="Lofgren L.A."/>
            <person name="Nguyen N.H."/>
            <person name="Vilgalys R."/>
            <person name="Ruytinx J."/>
            <person name="Liao H.L."/>
            <person name="Branco S."/>
            <person name="Kuo A."/>
            <person name="LaButti K."/>
            <person name="Lipzen A."/>
            <person name="Andreopoulos W."/>
            <person name="Pangilinan J."/>
            <person name="Riley R."/>
            <person name="Hundley H."/>
            <person name="Na H."/>
            <person name="Barry K."/>
            <person name="Grigoriev I.V."/>
            <person name="Stajich J.E."/>
            <person name="Kennedy P.G."/>
        </authorList>
    </citation>
    <scope>NUCLEOTIDE SEQUENCE</scope>
    <source>
        <strain evidence="5">FC203</strain>
    </source>
</reference>
<dbReference type="CDD" id="cd12215">
    <property type="entry name" value="ChiC_BD"/>
    <property type="match status" value="1"/>
</dbReference>
<comment type="caution">
    <text evidence="5">The sequence shown here is derived from an EMBL/GenBank/DDBJ whole genome shotgun (WGS) entry which is preliminary data.</text>
</comment>
<sequence length="428" mass="45061">MHLSLTLTTAIAAFACIGQVSSVPLEETLRSLTPKARNVLKRATPVAPYFVLYSDAYVSTEPTVSEISGFNVFALSFLVEYGAADQAQEWEELTAAQRSSILSEYDAAGISLIVSLFGSTETPTSSGYDPIDTANTMAAWVIEYGLQGDFAAFDAGTGAAEQWLGNFTTQLRTQLPQGQYILTHAPVAPWFSPDMWGGGGYLWVNSAVGDMIDWYNVQFYNQGTTEYTTCDGLLYNSSTTWPESALFQIADSGVPLDKLVIGKPATAAQATNGYIDPSLLASCVSSAYASGWNGGVMVWEYPYAESSWIATVRGDTWPMPSTTATSTSTGTTPTSTSTTTTSASTTTTTSTGTGTCAGVAAWTTGVAYTGGSEVTYGGYLWTASYWSENDTPGGTSGVWVNDGACTSAATAAAKRRAVPPPIVTAPAL</sequence>
<dbReference type="InterPro" id="IPR036573">
    <property type="entry name" value="CBM_sf_5/12"/>
</dbReference>
<feature type="chain" id="PRO_5042190644" evidence="3">
    <location>
        <begin position="23"/>
        <end position="428"/>
    </location>
</feature>
<feature type="region of interest" description="Disordered" evidence="2">
    <location>
        <begin position="320"/>
        <end position="350"/>
    </location>
</feature>
<gene>
    <name evidence="5" type="ORF">F5891DRAFT_1191503</name>
</gene>
<dbReference type="InterPro" id="IPR003610">
    <property type="entry name" value="CBM5/12"/>
</dbReference>
<dbReference type="Gene3D" id="2.10.10.20">
    <property type="entry name" value="Carbohydrate-binding module superfamily 5/12"/>
    <property type="match status" value="1"/>
</dbReference>
<dbReference type="Gene3D" id="3.20.20.80">
    <property type="entry name" value="Glycosidases"/>
    <property type="match status" value="1"/>
</dbReference>
<protein>
    <submittedName>
        <fullName evidence="5">Glycoside hydrolase family 18 protein</fullName>
    </submittedName>
</protein>
<evidence type="ECO:0000313" key="6">
    <source>
        <dbReference type="Proteomes" id="UP001195769"/>
    </source>
</evidence>
<dbReference type="AlphaFoldDB" id="A0AAD4E1K9"/>
<name>A0AAD4E1K9_9AGAM</name>
<dbReference type="GO" id="GO:0030246">
    <property type="term" value="F:carbohydrate binding"/>
    <property type="evidence" value="ECO:0007669"/>
    <property type="project" value="InterPro"/>
</dbReference>
<evidence type="ECO:0000256" key="2">
    <source>
        <dbReference type="SAM" id="MobiDB-lite"/>
    </source>
</evidence>
<keyword evidence="3" id="KW-0732">Signal</keyword>
<dbReference type="GO" id="GO:0005975">
    <property type="term" value="P:carbohydrate metabolic process"/>
    <property type="evidence" value="ECO:0007669"/>
    <property type="project" value="InterPro"/>
</dbReference>
<dbReference type="RefSeq" id="XP_041223451.1">
    <property type="nucleotide sequence ID" value="XM_041367465.1"/>
</dbReference>
<dbReference type="SUPFAM" id="SSF51445">
    <property type="entry name" value="(Trans)glycosidases"/>
    <property type="match status" value="1"/>
</dbReference>
<dbReference type="GeneID" id="64661763"/>
<dbReference type="GO" id="GO:0005576">
    <property type="term" value="C:extracellular region"/>
    <property type="evidence" value="ECO:0007669"/>
    <property type="project" value="InterPro"/>
</dbReference>
<dbReference type="SUPFAM" id="SSF51055">
    <property type="entry name" value="Carbohydrate binding domain"/>
    <property type="match status" value="1"/>
</dbReference>
<dbReference type="Proteomes" id="UP001195769">
    <property type="component" value="Unassembled WGS sequence"/>
</dbReference>
<feature type="signal peptide" evidence="3">
    <location>
        <begin position="1"/>
        <end position="22"/>
    </location>
</feature>
<dbReference type="SMART" id="SM00495">
    <property type="entry name" value="ChtBD3"/>
    <property type="match status" value="1"/>
</dbReference>
<evidence type="ECO:0000256" key="1">
    <source>
        <dbReference type="ARBA" id="ARBA00022801"/>
    </source>
</evidence>
<keyword evidence="6" id="KW-1185">Reference proteome</keyword>
<dbReference type="GO" id="GO:0004553">
    <property type="term" value="F:hydrolase activity, hydrolyzing O-glycosyl compounds"/>
    <property type="evidence" value="ECO:0007669"/>
    <property type="project" value="InterPro"/>
</dbReference>
<evidence type="ECO:0000256" key="3">
    <source>
        <dbReference type="SAM" id="SignalP"/>
    </source>
</evidence>
<proteinExistence type="predicted"/>
<organism evidence="5 6">
    <name type="scientific">Suillus fuscotomentosus</name>
    <dbReference type="NCBI Taxonomy" id="1912939"/>
    <lineage>
        <taxon>Eukaryota</taxon>
        <taxon>Fungi</taxon>
        <taxon>Dikarya</taxon>
        <taxon>Basidiomycota</taxon>
        <taxon>Agaricomycotina</taxon>
        <taxon>Agaricomycetes</taxon>
        <taxon>Agaricomycetidae</taxon>
        <taxon>Boletales</taxon>
        <taxon>Suillineae</taxon>
        <taxon>Suillaceae</taxon>
        <taxon>Suillus</taxon>
    </lineage>
</organism>
<keyword evidence="1 5" id="KW-0378">Hydrolase</keyword>
<feature type="compositionally biased region" description="Low complexity" evidence="2">
    <location>
        <begin position="321"/>
        <end position="350"/>
    </location>
</feature>
<dbReference type="EMBL" id="JABBWK010000043">
    <property type="protein sequence ID" value="KAG1897875.1"/>
    <property type="molecule type" value="Genomic_DNA"/>
</dbReference>
<evidence type="ECO:0000313" key="5">
    <source>
        <dbReference type="EMBL" id="KAG1897875.1"/>
    </source>
</evidence>
<dbReference type="InterPro" id="IPR017853">
    <property type="entry name" value="GH"/>
</dbReference>
<feature type="domain" description="Chitin-binding type-3" evidence="4">
    <location>
        <begin position="359"/>
        <end position="402"/>
    </location>
</feature>
<accession>A0AAD4E1K9</accession>